<dbReference type="EMBL" id="OQ749652">
    <property type="protein sequence ID" value="WIC39605.1"/>
    <property type="molecule type" value="Genomic_DNA"/>
</dbReference>
<evidence type="ECO:0008006" key="3">
    <source>
        <dbReference type="Google" id="ProtNLM"/>
    </source>
</evidence>
<name>A0AAF0LY76_9CAUD</name>
<evidence type="ECO:0000313" key="1">
    <source>
        <dbReference type="EMBL" id="WIC39605.1"/>
    </source>
</evidence>
<reference evidence="1" key="1">
    <citation type="submission" date="2023-04" db="EMBL/GenBank/DDBJ databases">
        <title>Bacteriophage Phass-1 Discovered in the Human Gut Virome - the Founding Member of the Proposed New Family Phassviridae.</title>
        <authorList>
            <person name="Tikunov A.Y."/>
            <person name="Morozova V.V."/>
            <person name="Chechushkov A.V."/>
            <person name="Tikunova N.V."/>
        </authorList>
    </citation>
    <scope>NUCLEOTIDE SEQUENCE</scope>
</reference>
<dbReference type="Proteomes" id="UP001237988">
    <property type="component" value="Segment"/>
</dbReference>
<organism evidence="1 2">
    <name type="scientific">Phage Phass-1</name>
    <dbReference type="NCBI Taxonomy" id="3043662"/>
    <lineage>
        <taxon>Viruses</taxon>
        <taxon>Duplodnaviria</taxon>
        <taxon>Heunggongvirae</taxon>
        <taxon>Uroviricota</taxon>
        <taxon>Caudoviricetes</taxon>
        <taxon>Caudoviricetes code 15 clade</taxon>
    </lineage>
</organism>
<proteinExistence type="predicted"/>
<accession>A0AAF0LY76</accession>
<sequence length="345" mass="38869">MAFVYADNLALAKVLMSKKNPSGKYSLNGQEVSYDSLNDTLQANLKEIAGTPQLWRENKNTVFSLIEQTLDTVMPKNVLDTYGMFADVTTIAQGDTMVYHRKIGEQRAKQFVTRVALAGRYEAFELADEKFTIKTTAYGGAARIGFEEFLDGRVQWSDYLDIINEGMSEAVYKEIAKALVAAIEAFPATNKVSAANFDEAQFDRLLQTIAIYGTPTIYCTLEAAMTLLPSDNWISESMKDERWNNGYFTRYKGFPVVVLPQSFTDETNATKVIDPSYIYIFPTNNQKPVKIVFEGQTHVKEFENRDWSTELQTYQKFGVGIITTNNLAVFRNKGLVIDNVPGAWN</sequence>
<evidence type="ECO:0000313" key="2">
    <source>
        <dbReference type="Proteomes" id="UP001237988"/>
    </source>
</evidence>
<protein>
    <recommendedName>
        <fullName evidence="3">Major capsid protein</fullName>
    </recommendedName>
</protein>